<name>A0ABY5WAL0_9ACTN</name>
<evidence type="ECO:0000313" key="3">
    <source>
        <dbReference type="Proteomes" id="UP001059617"/>
    </source>
</evidence>
<evidence type="ECO:0000313" key="2">
    <source>
        <dbReference type="EMBL" id="UWP85106.1"/>
    </source>
</evidence>
<protein>
    <submittedName>
        <fullName evidence="2">Uncharacterized protein</fullName>
    </submittedName>
</protein>
<gene>
    <name evidence="2" type="ORF">Dfulv_13090</name>
</gene>
<keyword evidence="1" id="KW-1133">Transmembrane helix</keyword>
<proteinExistence type="predicted"/>
<organism evidence="2 3">
    <name type="scientific">Dactylosporangium fulvum</name>
    <dbReference type="NCBI Taxonomy" id="53359"/>
    <lineage>
        <taxon>Bacteria</taxon>
        <taxon>Bacillati</taxon>
        <taxon>Actinomycetota</taxon>
        <taxon>Actinomycetes</taxon>
        <taxon>Micromonosporales</taxon>
        <taxon>Micromonosporaceae</taxon>
        <taxon>Dactylosporangium</taxon>
    </lineage>
</organism>
<accession>A0ABY5WAL0</accession>
<dbReference type="Proteomes" id="UP001059617">
    <property type="component" value="Chromosome"/>
</dbReference>
<sequence>MTDTDDRQDHLIRLLVPTHHVPPSTQGPSGEAATALLEGILRAEAAPTRHGRQVSWFARHRRLAVAVPTVAAAAVLAFGVSAALPTGSGPVGPAPAQALQITEDGGYIVIRIKDPVADPRRYREELARHHLDIDLSLAPAAPDHVGRVIFAEVGDIGDGPDLEWIEAPGNCTANGNCSAGIKVPVTFTSYAKIVIGRTALPGEEIEGG</sequence>
<evidence type="ECO:0000256" key="1">
    <source>
        <dbReference type="SAM" id="Phobius"/>
    </source>
</evidence>
<dbReference type="EMBL" id="CP073720">
    <property type="protein sequence ID" value="UWP85106.1"/>
    <property type="molecule type" value="Genomic_DNA"/>
</dbReference>
<keyword evidence="1" id="KW-0812">Transmembrane</keyword>
<reference evidence="2" key="2">
    <citation type="submission" date="2022-09" db="EMBL/GenBank/DDBJ databases">
        <title>Biosynthetic gene clusters of Dactylosporangioum fulvum.</title>
        <authorList>
            <person name="Caradec T."/>
        </authorList>
    </citation>
    <scope>NUCLEOTIDE SEQUENCE</scope>
    <source>
        <strain evidence="2">NRRL B-16292</strain>
    </source>
</reference>
<reference evidence="2" key="1">
    <citation type="submission" date="2021-04" db="EMBL/GenBank/DDBJ databases">
        <authorList>
            <person name="Hartkoorn R.C."/>
            <person name="Beaudoing E."/>
            <person name="Hot D."/>
        </authorList>
    </citation>
    <scope>NUCLEOTIDE SEQUENCE</scope>
    <source>
        <strain evidence="2">NRRL B-16292</strain>
    </source>
</reference>
<keyword evidence="1" id="KW-0472">Membrane</keyword>
<keyword evidence="3" id="KW-1185">Reference proteome</keyword>
<dbReference type="RefSeq" id="WP_259863163.1">
    <property type="nucleotide sequence ID" value="NZ_BAAAST010000092.1"/>
</dbReference>
<feature type="transmembrane region" description="Helical" evidence="1">
    <location>
        <begin position="63"/>
        <end position="84"/>
    </location>
</feature>